<dbReference type="PANTHER" id="PTHR34818">
    <property type="entry name" value="PROTEIN BLI-3"/>
    <property type="match status" value="1"/>
</dbReference>
<evidence type="ECO:0000313" key="4">
    <source>
        <dbReference type="Proteomes" id="UP000182257"/>
    </source>
</evidence>
<dbReference type="Proteomes" id="UP000182257">
    <property type="component" value="Unassembled WGS sequence"/>
</dbReference>
<dbReference type="EMBL" id="FNRF01000001">
    <property type="protein sequence ID" value="SEA05401.1"/>
    <property type="molecule type" value="Genomic_DNA"/>
</dbReference>
<feature type="domain" description="Putative zinc ribbon" evidence="2">
    <location>
        <begin position="5"/>
        <end position="88"/>
    </location>
</feature>
<protein>
    <submittedName>
        <fullName evidence="3">General stress protein 26</fullName>
    </submittedName>
</protein>
<dbReference type="InterPro" id="IPR025868">
    <property type="entry name" value="Zn_ribbon_dom_put"/>
</dbReference>
<dbReference type="Gene3D" id="2.30.110.10">
    <property type="entry name" value="Electron Transport, Fmn-binding Protein, Chain A"/>
    <property type="match status" value="1"/>
</dbReference>
<organism evidence="3 4">
    <name type="scientific">Xylanibacter ruminicola</name>
    <name type="common">Prevotella ruminicola</name>
    <dbReference type="NCBI Taxonomy" id="839"/>
    <lineage>
        <taxon>Bacteria</taxon>
        <taxon>Pseudomonadati</taxon>
        <taxon>Bacteroidota</taxon>
        <taxon>Bacteroidia</taxon>
        <taxon>Bacteroidales</taxon>
        <taxon>Prevotellaceae</taxon>
        <taxon>Xylanibacter</taxon>
    </lineage>
</organism>
<evidence type="ECO:0000259" key="2">
    <source>
        <dbReference type="Pfam" id="PF12674"/>
    </source>
</evidence>
<dbReference type="Pfam" id="PF12674">
    <property type="entry name" value="Zn_ribbon_2"/>
    <property type="match status" value="1"/>
</dbReference>
<dbReference type="AlphaFoldDB" id="A0A1H3Y2V1"/>
<feature type="domain" description="Pyridoxamine 5'-phosphate oxidase N-terminal" evidence="1">
    <location>
        <begin position="110"/>
        <end position="231"/>
    </location>
</feature>
<reference evidence="3 4" key="1">
    <citation type="submission" date="2016-10" db="EMBL/GenBank/DDBJ databases">
        <authorList>
            <person name="de Groot N.N."/>
        </authorList>
    </citation>
    <scope>NUCLEOTIDE SEQUENCE [LARGE SCALE GENOMIC DNA]</scope>
    <source>
        <strain evidence="3 4">D31d</strain>
    </source>
</reference>
<dbReference type="InterPro" id="IPR011576">
    <property type="entry name" value="Pyridox_Oxase_N"/>
</dbReference>
<dbReference type="InterPro" id="IPR052917">
    <property type="entry name" value="Stress-Dev_Protein"/>
</dbReference>
<dbReference type="PANTHER" id="PTHR34818:SF1">
    <property type="entry name" value="PROTEIN BLI-3"/>
    <property type="match status" value="1"/>
</dbReference>
<evidence type="ECO:0000259" key="1">
    <source>
        <dbReference type="Pfam" id="PF01243"/>
    </source>
</evidence>
<accession>A0A1H3Y2V1</accession>
<proteinExistence type="predicted"/>
<dbReference type="InterPro" id="IPR012349">
    <property type="entry name" value="Split_barrel_FMN-bd"/>
</dbReference>
<dbReference type="Pfam" id="PF01243">
    <property type="entry name" value="PNPOx_N"/>
    <property type="match status" value="1"/>
</dbReference>
<gene>
    <name evidence="3" type="ORF">SAMN05216462_0468</name>
</gene>
<sequence>MKQKFCQSCGMPLTEEVLGTNADGSKNEDYCMYCYKDGKFLQDCTMDEMIEHCAQFVNAVNEGLEKPITKEEYIGMMKSYFPQLKRWRQTLDVNNDEAMNVNPALAGIKELIAQMADKLPIAYISSVDQEGFPWTKAMLKPRKREGIKTFYFTTNTFSIRVAQYKANPKASIYFCDAKGFKGMMLRGTMEVLTDAKSKEMIWHNGDEQYYPGGVTDPNYCVLKFTATDGRFYSDFYPRSFVIE</sequence>
<evidence type="ECO:0000313" key="3">
    <source>
        <dbReference type="EMBL" id="SEA05401.1"/>
    </source>
</evidence>
<dbReference type="SUPFAM" id="SSF50475">
    <property type="entry name" value="FMN-binding split barrel"/>
    <property type="match status" value="1"/>
</dbReference>
<name>A0A1H3Y2V1_XYLRU</name>